<dbReference type="CDD" id="cd01115">
    <property type="entry name" value="SLC13_permease"/>
    <property type="match status" value="1"/>
</dbReference>
<dbReference type="GO" id="GO:0015141">
    <property type="term" value="F:succinate transmembrane transporter activity"/>
    <property type="evidence" value="ECO:0007669"/>
    <property type="project" value="UniProtKB-ARBA"/>
</dbReference>
<evidence type="ECO:0000313" key="8">
    <source>
        <dbReference type="EMBL" id="CAC5400332.1"/>
    </source>
</evidence>
<evidence type="ECO:0000256" key="6">
    <source>
        <dbReference type="ARBA" id="ARBA00023136"/>
    </source>
</evidence>
<dbReference type="GO" id="GO:0005886">
    <property type="term" value="C:plasma membrane"/>
    <property type="evidence" value="ECO:0007669"/>
    <property type="project" value="TreeGrafter"/>
</dbReference>
<keyword evidence="4 7" id="KW-0812">Transmembrane</keyword>
<dbReference type="PANTHER" id="PTHR10283:SF82">
    <property type="entry name" value="SOLUTE CARRIER FAMILY 13 MEMBER 2"/>
    <property type="match status" value="1"/>
</dbReference>
<feature type="transmembrane region" description="Helical" evidence="7">
    <location>
        <begin position="12"/>
        <end position="32"/>
    </location>
</feature>
<accession>A0A6J8CZH0</accession>
<name>A0A6J8CZH0_MYTCO</name>
<proteinExistence type="inferred from homology"/>
<dbReference type="PROSITE" id="PS01271">
    <property type="entry name" value="NA_SULFATE"/>
    <property type="match status" value="1"/>
</dbReference>
<gene>
    <name evidence="8" type="ORF">MCOR_34517</name>
</gene>
<keyword evidence="9" id="KW-1185">Reference proteome</keyword>
<feature type="transmembrane region" description="Helical" evidence="7">
    <location>
        <begin position="337"/>
        <end position="358"/>
    </location>
</feature>
<keyword evidence="5 7" id="KW-1133">Transmembrane helix</keyword>
<feature type="transmembrane region" description="Helical" evidence="7">
    <location>
        <begin position="139"/>
        <end position="160"/>
    </location>
</feature>
<dbReference type="AlphaFoldDB" id="A0A6J8CZH0"/>
<organism evidence="8 9">
    <name type="scientific">Mytilus coruscus</name>
    <name type="common">Sea mussel</name>
    <dbReference type="NCBI Taxonomy" id="42192"/>
    <lineage>
        <taxon>Eukaryota</taxon>
        <taxon>Metazoa</taxon>
        <taxon>Spiralia</taxon>
        <taxon>Lophotrochozoa</taxon>
        <taxon>Mollusca</taxon>
        <taxon>Bivalvia</taxon>
        <taxon>Autobranchia</taxon>
        <taxon>Pteriomorphia</taxon>
        <taxon>Mytilida</taxon>
        <taxon>Mytiloidea</taxon>
        <taxon>Mytilidae</taxon>
        <taxon>Mytilinae</taxon>
        <taxon>Mytilus</taxon>
    </lineage>
</organism>
<comment type="similarity">
    <text evidence="2">Belongs to the SLC13A/DASS transporter (TC 2.A.47) family. NADC subfamily.</text>
</comment>
<dbReference type="EMBL" id="CACVKT020006198">
    <property type="protein sequence ID" value="CAC5400332.1"/>
    <property type="molecule type" value="Genomic_DNA"/>
</dbReference>
<dbReference type="OrthoDB" id="6493944at2759"/>
<evidence type="ECO:0000256" key="7">
    <source>
        <dbReference type="SAM" id="Phobius"/>
    </source>
</evidence>
<feature type="transmembrane region" description="Helical" evidence="7">
    <location>
        <begin position="284"/>
        <end position="305"/>
    </location>
</feature>
<evidence type="ECO:0000256" key="5">
    <source>
        <dbReference type="ARBA" id="ARBA00022989"/>
    </source>
</evidence>
<evidence type="ECO:0000256" key="1">
    <source>
        <dbReference type="ARBA" id="ARBA00004141"/>
    </source>
</evidence>
<dbReference type="InterPro" id="IPR031312">
    <property type="entry name" value="Na/sul_symport_CS"/>
</dbReference>
<feature type="transmembrane region" description="Helical" evidence="7">
    <location>
        <begin position="231"/>
        <end position="249"/>
    </location>
</feature>
<evidence type="ECO:0000313" key="9">
    <source>
        <dbReference type="Proteomes" id="UP000507470"/>
    </source>
</evidence>
<reference evidence="8 9" key="1">
    <citation type="submission" date="2020-06" db="EMBL/GenBank/DDBJ databases">
        <authorList>
            <person name="Li R."/>
            <person name="Bekaert M."/>
        </authorList>
    </citation>
    <scope>NUCLEOTIDE SEQUENCE [LARGE SCALE GENOMIC DNA]</scope>
    <source>
        <strain evidence="9">wild</strain>
    </source>
</reference>
<sequence>MTLKAVKLFFLNIWAIRNILIVLIAILAPINLISDDTKESKCAYGLIVMAVLWLTEALPIPVTALMPVILFPLLGVVPGKTICTFFLNDTSMLFIGGLIVAVAVEEVGLHSRIAMGIVSILGSNPNMLMLGLMLPTWFLSMWISNTAATSMMIPIIVAVMDQVREAEKLQGNTIDGKDNLAYATEQYELQKKNMETNSGANGVPVSVDDIQINEGDIDHKRAEELKRFGKGLALSVAYGANAGGIATLTGTPPNLILQGQADKIYDKYEKGADSGITFANWMGFAFPLSVLILILCWLWLQIFFLRSLCCKKSDATRREAIQKAIQLERKKLGRWTFGEIIVLICFISLALLWIFRWIPGFGGWANLFQVDVKGGPYARDSTAAMLIAIALFVLPRKLPNIFCWNKEDDKKPYYTPILTWETAVHKVPWGIIILLGGGFALAEASKISGLSKLVGCKLTVFSYMDLWVMNLVICLIVAAATEITSNSATATLLMPIMAELAISLGQHPLYLMISTAVACSFAFMLPVATPPNAIVFSTGFIRIPDMASAGLAMNVIAILGLTLAINTWGIPIFGLDVIPSIFNITGANGTCP</sequence>
<feature type="transmembrane region" description="Helical" evidence="7">
    <location>
        <begin position="466"/>
        <end position="489"/>
    </location>
</feature>
<dbReference type="Pfam" id="PF00939">
    <property type="entry name" value="Na_sulph_symp"/>
    <property type="match status" value="1"/>
</dbReference>
<comment type="subcellular location">
    <subcellularLocation>
        <location evidence="1">Membrane</location>
        <topology evidence="1">Multi-pass membrane protein</topology>
    </subcellularLocation>
</comment>
<keyword evidence="3" id="KW-0813">Transport</keyword>
<evidence type="ECO:0000256" key="4">
    <source>
        <dbReference type="ARBA" id="ARBA00022692"/>
    </source>
</evidence>
<evidence type="ECO:0000256" key="3">
    <source>
        <dbReference type="ARBA" id="ARBA00022448"/>
    </source>
</evidence>
<feature type="transmembrane region" description="Helical" evidence="7">
    <location>
        <begin position="509"/>
        <end position="528"/>
    </location>
</feature>
<protein>
    <submittedName>
        <fullName evidence="8">SLC13A2_3_5</fullName>
    </submittedName>
</protein>
<dbReference type="InterPro" id="IPR001898">
    <property type="entry name" value="SLC13A/DASS"/>
</dbReference>
<feature type="transmembrane region" description="Helical" evidence="7">
    <location>
        <begin position="85"/>
        <end position="104"/>
    </location>
</feature>
<dbReference type="PANTHER" id="PTHR10283">
    <property type="entry name" value="SOLUTE CARRIER FAMILY 13 MEMBER"/>
    <property type="match status" value="1"/>
</dbReference>
<feature type="transmembrane region" description="Helical" evidence="7">
    <location>
        <begin position="549"/>
        <end position="570"/>
    </location>
</feature>
<keyword evidence="6 7" id="KW-0472">Membrane</keyword>
<feature type="transmembrane region" description="Helical" evidence="7">
    <location>
        <begin position="44"/>
        <end position="73"/>
    </location>
</feature>
<evidence type="ECO:0000256" key="2">
    <source>
        <dbReference type="ARBA" id="ARBA00006772"/>
    </source>
</evidence>
<dbReference type="Proteomes" id="UP000507470">
    <property type="component" value="Unassembled WGS sequence"/>
</dbReference>